<reference evidence="1" key="1">
    <citation type="submission" date="2021-02" db="EMBL/GenBank/DDBJ databases">
        <authorList>
            <person name="Bekaert M."/>
        </authorList>
    </citation>
    <scope>NUCLEOTIDE SEQUENCE</scope>
    <source>
        <strain evidence="1">IoA-00</strain>
    </source>
</reference>
<dbReference type="Proteomes" id="UP000675881">
    <property type="component" value="Chromosome 7"/>
</dbReference>
<dbReference type="AlphaFoldDB" id="A0A7R8D1S3"/>
<dbReference type="PANTHER" id="PTHR36978:SF4">
    <property type="entry name" value="P-LOOP CONTAINING NUCLEOSIDE TRIPHOSPHATE HYDROLASE PROTEIN"/>
    <property type="match status" value="1"/>
</dbReference>
<sequence length="266" mass="30937">MTWRALIEINTLQYKYEHEVGCDWRWFAEDGDAVHERSPGDFVSRGTLLSYDGFSLRDGNSKDTEHWHKAMSGKATKEDWYKFFDKGGFRTAVDYPASYFYKELFEAYPEAKVVLTVRDVQSWHESCYSTIFNNHENQKTPWIYYLTGLAQRFKVTERIGNLIVPGFSVSFKDTNKSGPEASKVYFDKWTEEVKNNIPEKQLLIFDVRQGWAPLCKFLDRPIPDVPFPKANDRKTMKKKISTVKILGWSVSFGIIGIISGLLYYIL</sequence>
<name>A0A7R8D1S3_LEPSM</name>
<gene>
    <name evidence="1" type="ORF">LSAA_12634</name>
</gene>
<dbReference type="EMBL" id="HG994586">
    <property type="protein sequence ID" value="CAF2998555.1"/>
    <property type="molecule type" value="Genomic_DNA"/>
</dbReference>
<proteinExistence type="predicted"/>
<protein>
    <submittedName>
        <fullName evidence="1">(salmon louse) hypothetical protein</fullName>
    </submittedName>
</protein>
<evidence type="ECO:0000313" key="1">
    <source>
        <dbReference type="EMBL" id="CAF2998555.1"/>
    </source>
</evidence>
<dbReference type="Pfam" id="PF17784">
    <property type="entry name" value="Sulfotransfer_4"/>
    <property type="match status" value="1"/>
</dbReference>
<accession>A0A7R8D1S3</accession>
<dbReference type="PANTHER" id="PTHR36978">
    <property type="entry name" value="P-LOOP CONTAINING NUCLEOTIDE TRIPHOSPHATE HYDROLASE"/>
    <property type="match status" value="1"/>
</dbReference>
<evidence type="ECO:0000313" key="2">
    <source>
        <dbReference type="Proteomes" id="UP000675881"/>
    </source>
</evidence>
<dbReference type="InterPro" id="IPR040632">
    <property type="entry name" value="Sulfotransfer_4"/>
</dbReference>
<organism evidence="1 2">
    <name type="scientific">Lepeophtheirus salmonis</name>
    <name type="common">Salmon louse</name>
    <name type="synonym">Caligus salmonis</name>
    <dbReference type="NCBI Taxonomy" id="72036"/>
    <lineage>
        <taxon>Eukaryota</taxon>
        <taxon>Metazoa</taxon>
        <taxon>Ecdysozoa</taxon>
        <taxon>Arthropoda</taxon>
        <taxon>Crustacea</taxon>
        <taxon>Multicrustacea</taxon>
        <taxon>Hexanauplia</taxon>
        <taxon>Copepoda</taxon>
        <taxon>Siphonostomatoida</taxon>
        <taxon>Caligidae</taxon>
        <taxon>Lepeophtheirus</taxon>
    </lineage>
</organism>
<dbReference type="OrthoDB" id="272681at2759"/>
<dbReference type="Gene3D" id="3.40.50.300">
    <property type="entry name" value="P-loop containing nucleotide triphosphate hydrolases"/>
    <property type="match status" value="1"/>
</dbReference>
<keyword evidence="2" id="KW-1185">Reference proteome</keyword>
<dbReference type="SUPFAM" id="SSF52540">
    <property type="entry name" value="P-loop containing nucleoside triphosphate hydrolases"/>
    <property type="match status" value="1"/>
</dbReference>
<dbReference type="InterPro" id="IPR027417">
    <property type="entry name" value="P-loop_NTPase"/>
</dbReference>